<dbReference type="GO" id="GO:0043709">
    <property type="term" value="P:cell adhesion involved in single-species biofilm formation"/>
    <property type="evidence" value="ECO:0007669"/>
    <property type="project" value="TreeGrafter"/>
</dbReference>
<evidence type="ECO:0000313" key="2">
    <source>
        <dbReference type="EMBL" id="SFI82245.1"/>
    </source>
</evidence>
<evidence type="ECO:0000313" key="3">
    <source>
        <dbReference type="Proteomes" id="UP000198915"/>
    </source>
</evidence>
<dbReference type="STRING" id="1884381.SAMN05518846_101256"/>
<dbReference type="Proteomes" id="UP000198915">
    <property type="component" value="Unassembled WGS sequence"/>
</dbReference>
<dbReference type="PROSITE" id="PS50887">
    <property type="entry name" value="GGDEF"/>
    <property type="match status" value="1"/>
</dbReference>
<dbReference type="EMBL" id="FORT01000001">
    <property type="protein sequence ID" value="SFI82245.1"/>
    <property type="molecule type" value="Genomic_DNA"/>
</dbReference>
<dbReference type="InterPro" id="IPR029016">
    <property type="entry name" value="GAF-like_dom_sf"/>
</dbReference>
<feature type="domain" description="GGDEF" evidence="1">
    <location>
        <begin position="270"/>
        <end position="403"/>
    </location>
</feature>
<organism evidence="2 3">
    <name type="scientific">Brevibacillus centrosporus</name>
    <dbReference type="NCBI Taxonomy" id="54910"/>
    <lineage>
        <taxon>Bacteria</taxon>
        <taxon>Bacillati</taxon>
        <taxon>Bacillota</taxon>
        <taxon>Bacilli</taxon>
        <taxon>Bacillales</taxon>
        <taxon>Paenibacillaceae</taxon>
        <taxon>Brevibacillus</taxon>
    </lineage>
</organism>
<dbReference type="PANTHER" id="PTHR45138">
    <property type="entry name" value="REGULATORY COMPONENTS OF SENSORY TRANSDUCTION SYSTEM"/>
    <property type="match status" value="1"/>
</dbReference>
<dbReference type="InterPro" id="IPR029787">
    <property type="entry name" value="Nucleotide_cyclase"/>
</dbReference>
<reference evidence="3" key="1">
    <citation type="submission" date="2016-10" db="EMBL/GenBank/DDBJ databases">
        <authorList>
            <person name="Varghese N."/>
            <person name="Submissions S."/>
        </authorList>
    </citation>
    <scope>NUCLEOTIDE SEQUENCE [LARGE SCALE GENOMIC DNA]</scope>
    <source>
        <strain evidence="3">OK042</strain>
    </source>
</reference>
<dbReference type="SUPFAM" id="SSF55073">
    <property type="entry name" value="Nucleotide cyclase"/>
    <property type="match status" value="1"/>
</dbReference>
<dbReference type="PANTHER" id="PTHR45138:SF9">
    <property type="entry name" value="DIGUANYLATE CYCLASE DGCM-RELATED"/>
    <property type="match status" value="1"/>
</dbReference>
<protein>
    <submittedName>
        <fullName evidence="2">Diguanylate cyclase (GGDEF) domain-containing protein</fullName>
    </submittedName>
</protein>
<dbReference type="Pfam" id="PF00990">
    <property type="entry name" value="GGDEF"/>
    <property type="match status" value="1"/>
</dbReference>
<name>A0A1I3LCX1_9BACL</name>
<dbReference type="InterPro" id="IPR003018">
    <property type="entry name" value="GAF"/>
</dbReference>
<dbReference type="Gene3D" id="3.30.70.270">
    <property type="match status" value="1"/>
</dbReference>
<dbReference type="GO" id="GO:0052621">
    <property type="term" value="F:diguanylate cyclase activity"/>
    <property type="evidence" value="ECO:0007669"/>
    <property type="project" value="TreeGrafter"/>
</dbReference>
<dbReference type="Pfam" id="PF13185">
    <property type="entry name" value="GAF_2"/>
    <property type="match status" value="1"/>
</dbReference>
<dbReference type="Gene3D" id="3.30.450.40">
    <property type="match status" value="1"/>
</dbReference>
<sequence>MHDDFAVREAYARQLLERYSQWLSRIEEVDCREIEAVASELEAILSKEDSRLHGTVMKQIGELQGRVTEMLWISEHMKILHDLSHIFAKTFEESKILWKAFELVSRVMRADAFFIAFFDEGDSEIRIPISIDSGINYGPITVPYGQGMISHVIDTRQTIHIRSRAEEPSEPEMIRWGSPEIDTSTCIFVPLMLGNQVKGVISAQSYREFAYKKEHEELLKIIGFQVASAIETARLYERVYQMSFMDELTGICNYRAFHNELEKLLGEDGSSVALIMLDSDNLKSVNDQYGHHSGDELIRRIAEAMKVNLGNRDSAYRYAGDEFMLLSPGATLKEAEEKVQAIRDYLHAHPLVLEDGVIPIGVSVGIARFPADANTADGLKRAADEALYRSKRRGKNCTSVFAIGS</sequence>
<dbReference type="InterPro" id="IPR043128">
    <property type="entry name" value="Rev_trsase/Diguanyl_cyclase"/>
</dbReference>
<dbReference type="GO" id="GO:0005886">
    <property type="term" value="C:plasma membrane"/>
    <property type="evidence" value="ECO:0007669"/>
    <property type="project" value="TreeGrafter"/>
</dbReference>
<dbReference type="SUPFAM" id="SSF55781">
    <property type="entry name" value="GAF domain-like"/>
    <property type="match status" value="1"/>
</dbReference>
<proteinExistence type="predicted"/>
<dbReference type="CDD" id="cd01949">
    <property type="entry name" value="GGDEF"/>
    <property type="match status" value="1"/>
</dbReference>
<dbReference type="RefSeq" id="WP_092266142.1">
    <property type="nucleotide sequence ID" value="NZ_BJOE01000011.1"/>
</dbReference>
<dbReference type="InterPro" id="IPR050469">
    <property type="entry name" value="Diguanylate_Cyclase"/>
</dbReference>
<accession>A0A1I3LCX1</accession>
<gene>
    <name evidence="2" type="ORF">SAMN05518846_101256</name>
</gene>
<dbReference type="AlphaFoldDB" id="A0A1I3LCX1"/>
<keyword evidence="3" id="KW-1185">Reference proteome</keyword>
<dbReference type="SMART" id="SM00267">
    <property type="entry name" value="GGDEF"/>
    <property type="match status" value="1"/>
</dbReference>
<dbReference type="InterPro" id="IPR000160">
    <property type="entry name" value="GGDEF_dom"/>
</dbReference>
<dbReference type="GO" id="GO:1902201">
    <property type="term" value="P:negative regulation of bacterial-type flagellum-dependent cell motility"/>
    <property type="evidence" value="ECO:0007669"/>
    <property type="project" value="TreeGrafter"/>
</dbReference>
<evidence type="ECO:0000259" key="1">
    <source>
        <dbReference type="PROSITE" id="PS50887"/>
    </source>
</evidence>
<dbReference type="NCBIfam" id="TIGR00254">
    <property type="entry name" value="GGDEF"/>
    <property type="match status" value="1"/>
</dbReference>
<dbReference type="SMART" id="SM00065">
    <property type="entry name" value="GAF"/>
    <property type="match status" value="1"/>
</dbReference>